<organism evidence="1 2">
    <name type="scientific">Stentor coeruleus</name>
    <dbReference type="NCBI Taxonomy" id="5963"/>
    <lineage>
        <taxon>Eukaryota</taxon>
        <taxon>Sar</taxon>
        <taxon>Alveolata</taxon>
        <taxon>Ciliophora</taxon>
        <taxon>Postciliodesmatophora</taxon>
        <taxon>Heterotrichea</taxon>
        <taxon>Heterotrichida</taxon>
        <taxon>Stentoridae</taxon>
        <taxon>Stentor</taxon>
    </lineage>
</organism>
<dbReference type="Proteomes" id="UP000187209">
    <property type="component" value="Unassembled WGS sequence"/>
</dbReference>
<dbReference type="EMBL" id="MPUH01001393">
    <property type="protein sequence ID" value="OMJ68053.1"/>
    <property type="molecule type" value="Genomic_DNA"/>
</dbReference>
<reference evidence="1 2" key="1">
    <citation type="submission" date="2016-11" db="EMBL/GenBank/DDBJ databases">
        <title>The macronuclear genome of Stentor coeruleus: a giant cell with tiny introns.</title>
        <authorList>
            <person name="Slabodnick M."/>
            <person name="Ruby J.G."/>
            <person name="Reiff S.B."/>
            <person name="Swart E.C."/>
            <person name="Gosai S."/>
            <person name="Prabakaran S."/>
            <person name="Witkowska E."/>
            <person name="Larue G.E."/>
            <person name="Fisher S."/>
            <person name="Freeman R.M."/>
            <person name="Gunawardena J."/>
            <person name="Chu W."/>
            <person name="Stover N.A."/>
            <person name="Gregory B.D."/>
            <person name="Nowacki M."/>
            <person name="Derisi J."/>
            <person name="Roy S.W."/>
            <person name="Marshall W.F."/>
            <person name="Sood P."/>
        </authorList>
    </citation>
    <scope>NUCLEOTIDE SEQUENCE [LARGE SCALE GENOMIC DNA]</scope>
    <source>
        <strain evidence="1">WM001</strain>
    </source>
</reference>
<dbReference type="AlphaFoldDB" id="A0A1R2AU46"/>
<protein>
    <submittedName>
        <fullName evidence="1">Uncharacterized protein</fullName>
    </submittedName>
</protein>
<sequence>MTSSEFKKAIQWNQTNSKILTLYRNCFNSTKPGTLKNLQQFTSARTENKLPQLSKLKSDLSSKLKVLGDLSRNHITLSTGRKIKNLPMSPFGKHPNYNDETGFADSHFSNTVTSNAVEFEKKTKFLKKKLRRQGNKESRKKLYLKAYQNMEIYKTGAGELYCSNVSEDKSLGEERSKGVSVDPVLEKWAKGDFRTLDTNQSFAKLFRKNYSPLR</sequence>
<comment type="caution">
    <text evidence="1">The sequence shown here is derived from an EMBL/GenBank/DDBJ whole genome shotgun (WGS) entry which is preliminary data.</text>
</comment>
<keyword evidence="2" id="KW-1185">Reference proteome</keyword>
<proteinExistence type="predicted"/>
<accession>A0A1R2AU46</accession>
<gene>
    <name evidence="1" type="ORF">SteCoe_34610</name>
</gene>
<evidence type="ECO:0000313" key="2">
    <source>
        <dbReference type="Proteomes" id="UP000187209"/>
    </source>
</evidence>
<name>A0A1R2AU46_9CILI</name>
<evidence type="ECO:0000313" key="1">
    <source>
        <dbReference type="EMBL" id="OMJ68053.1"/>
    </source>
</evidence>